<organism evidence="1 2">
    <name type="scientific">Sulfurimonas diazotrophicus</name>
    <dbReference type="NCBI Taxonomy" id="3131939"/>
    <lineage>
        <taxon>Bacteria</taxon>
        <taxon>Pseudomonadati</taxon>
        <taxon>Campylobacterota</taxon>
        <taxon>Epsilonproteobacteria</taxon>
        <taxon>Campylobacterales</taxon>
        <taxon>Sulfurimonadaceae</taxon>
        <taxon>Sulfurimonas</taxon>
    </lineage>
</organism>
<protein>
    <recommendedName>
        <fullName evidence="3">DUF309 domain-containing protein</fullName>
    </recommendedName>
</protein>
<reference evidence="1 2" key="1">
    <citation type="submission" date="2024-03" db="EMBL/GenBank/DDBJ databases">
        <title>Sulfurimonas sp. HSL3-1.</title>
        <authorList>
            <person name="Wang S."/>
        </authorList>
    </citation>
    <scope>NUCLEOTIDE SEQUENCE [LARGE SCALE GENOMIC DNA]</scope>
    <source>
        <strain evidence="1 2">HSL3-1</strain>
    </source>
</reference>
<gene>
    <name evidence="1" type="ORF">WCY31_07325</name>
</gene>
<evidence type="ECO:0008006" key="3">
    <source>
        <dbReference type="Google" id="ProtNLM"/>
    </source>
</evidence>
<dbReference type="RefSeq" id="WP_345971891.1">
    <property type="nucleotide sequence ID" value="NZ_CP147920.1"/>
</dbReference>
<name>A0ABZ3H8N7_9BACT</name>
<dbReference type="Proteomes" id="UP001447842">
    <property type="component" value="Chromosome"/>
</dbReference>
<evidence type="ECO:0000313" key="1">
    <source>
        <dbReference type="EMBL" id="XAU14065.1"/>
    </source>
</evidence>
<sequence>MYDLSYKEEIEALKDEPDFETRGDELYLYHEDDEARLEWAFYRPSGSHPEQVSDKNVMVSIMAFNHSRLGAYERFTRLHPDVIANDRLRVKVRNRSRMLFRAMVDNDFTELVQVLQYAPVFIDMACDQVINGRIWNEHYADLGAATSFLGMAEAHLDDKLVDGVKRRLQPVKKFSYDEAKAYLETLSKQAQNLHPLLKAHYTEAYETWVEKTQLHPLQRIALQKQIAALKE</sequence>
<proteinExistence type="predicted"/>
<dbReference type="EMBL" id="CP147920">
    <property type="protein sequence ID" value="XAU14065.1"/>
    <property type="molecule type" value="Genomic_DNA"/>
</dbReference>
<evidence type="ECO:0000313" key="2">
    <source>
        <dbReference type="Proteomes" id="UP001447842"/>
    </source>
</evidence>
<accession>A0ABZ3H8N7</accession>
<keyword evidence="2" id="KW-1185">Reference proteome</keyword>